<comment type="subcellular location">
    <subcellularLocation>
        <location evidence="1">Membrane</location>
        <topology evidence="1">Multi-pass membrane protein</topology>
    </subcellularLocation>
</comment>
<dbReference type="AlphaFoldDB" id="A0AB40C1P8"/>
<evidence type="ECO:0000256" key="6">
    <source>
        <dbReference type="SAM" id="Phobius"/>
    </source>
</evidence>
<dbReference type="SMART" id="SM00724">
    <property type="entry name" value="TLC"/>
    <property type="match status" value="1"/>
</dbReference>
<gene>
    <name evidence="9" type="primary">LOC120270675</name>
</gene>
<evidence type="ECO:0000256" key="1">
    <source>
        <dbReference type="ARBA" id="ARBA00004141"/>
    </source>
</evidence>
<dbReference type="GO" id="GO:0016020">
    <property type="term" value="C:membrane"/>
    <property type="evidence" value="ECO:0007669"/>
    <property type="project" value="UniProtKB-SubCell"/>
</dbReference>
<dbReference type="PROSITE" id="PS50922">
    <property type="entry name" value="TLC"/>
    <property type="match status" value="1"/>
</dbReference>
<evidence type="ECO:0000256" key="3">
    <source>
        <dbReference type="ARBA" id="ARBA00022989"/>
    </source>
</evidence>
<keyword evidence="8" id="KW-1185">Reference proteome</keyword>
<protein>
    <submittedName>
        <fullName evidence="9">TLC domain-containing protein At5g14285-like</fullName>
    </submittedName>
</protein>
<evidence type="ECO:0000313" key="8">
    <source>
        <dbReference type="Proteomes" id="UP001515500"/>
    </source>
</evidence>
<sequence>METLIDYNSLFPSFFLMFCLIYLVGYSIVFRNWNPKHRPDASSSFISLFHGTPAVLLAVFALLTQPSWSFASPNTGIDNLVLDFSIAYFTVDLLHYLILIPRDYLFIAHHLATLFVFITCRCLVLHGSFALLVLLVLAEITSPFQNIWTLSRLRQTESSHAAKLHQFLSLPFYTLYTIMRGFAGPLFFYKMSAYYLSGKADDVIPRWVSILWVIIIGSAIGVSILWISNHWAELRNECRYDAEKKQR</sequence>
<feature type="transmembrane region" description="Helical" evidence="6">
    <location>
        <begin position="111"/>
        <end position="138"/>
    </location>
</feature>
<evidence type="ECO:0000259" key="7">
    <source>
        <dbReference type="PROSITE" id="PS50922"/>
    </source>
</evidence>
<evidence type="ECO:0000256" key="4">
    <source>
        <dbReference type="ARBA" id="ARBA00023136"/>
    </source>
</evidence>
<organism evidence="8 9">
    <name type="scientific">Dioscorea cayennensis subsp. rotundata</name>
    <name type="common">White Guinea yam</name>
    <name type="synonym">Dioscorea rotundata</name>
    <dbReference type="NCBI Taxonomy" id="55577"/>
    <lineage>
        <taxon>Eukaryota</taxon>
        <taxon>Viridiplantae</taxon>
        <taxon>Streptophyta</taxon>
        <taxon>Embryophyta</taxon>
        <taxon>Tracheophyta</taxon>
        <taxon>Spermatophyta</taxon>
        <taxon>Magnoliopsida</taxon>
        <taxon>Liliopsida</taxon>
        <taxon>Dioscoreales</taxon>
        <taxon>Dioscoreaceae</taxon>
        <taxon>Dioscorea</taxon>
    </lineage>
</organism>
<feature type="transmembrane region" description="Helical" evidence="6">
    <location>
        <begin position="170"/>
        <end position="189"/>
    </location>
</feature>
<keyword evidence="2 5" id="KW-0812">Transmembrane</keyword>
<dbReference type="GeneID" id="120270675"/>
<feature type="transmembrane region" description="Helical" evidence="6">
    <location>
        <begin position="80"/>
        <end position="99"/>
    </location>
</feature>
<keyword evidence="3 6" id="KW-1133">Transmembrane helix</keyword>
<accession>A0AB40C1P8</accession>
<proteinExistence type="predicted"/>
<evidence type="ECO:0000256" key="5">
    <source>
        <dbReference type="PROSITE-ProRule" id="PRU00205"/>
    </source>
</evidence>
<reference evidence="9" key="1">
    <citation type="submission" date="2025-08" db="UniProtKB">
        <authorList>
            <consortium name="RefSeq"/>
        </authorList>
    </citation>
    <scope>IDENTIFICATION</scope>
</reference>
<dbReference type="Pfam" id="PF03798">
    <property type="entry name" value="TRAM_LAG1_CLN8"/>
    <property type="match status" value="1"/>
</dbReference>
<feature type="domain" description="TLC" evidence="7">
    <location>
        <begin position="36"/>
        <end position="239"/>
    </location>
</feature>
<name>A0AB40C1P8_DIOCR</name>
<feature type="transmembrane region" description="Helical" evidence="6">
    <location>
        <begin position="45"/>
        <end position="68"/>
    </location>
</feature>
<dbReference type="PANTHER" id="PTHR31766:SF2">
    <property type="entry name" value="GLABROUS1 ENHANCER-BINDING PROTEIN-LIKE 2"/>
    <property type="match status" value="1"/>
</dbReference>
<dbReference type="InterPro" id="IPR006634">
    <property type="entry name" value="TLC-dom"/>
</dbReference>
<dbReference type="PANTHER" id="PTHR31766">
    <property type="entry name" value="GLABROUS1 ENHANCER-BINDING PROTEIN-LIKE 2"/>
    <property type="match status" value="1"/>
</dbReference>
<keyword evidence="4 5" id="KW-0472">Membrane</keyword>
<dbReference type="InterPro" id="IPR040327">
    <property type="entry name" value="At5g14285-like"/>
</dbReference>
<feature type="transmembrane region" description="Helical" evidence="6">
    <location>
        <begin position="12"/>
        <end position="33"/>
    </location>
</feature>
<evidence type="ECO:0000313" key="9">
    <source>
        <dbReference type="RefSeq" id="XP_039133680.1"/>
    </source>
</evidence>
<dbReference type="RefSeq" id="XP_039133680.1">
    <property type="nucleotide sequence ID" value="XM_039277746.1"/>
</dbReference>
<evidence type="ECO:0000256" key="2">
    <source>
        <dbReference type="ARBA" id="ARBA00022692"/>
    </source>
</evidence>
<feature type="transmembrane region" description="Helical" evidence="6">
    <location>
        <begin position="210"/>
        <end position="227"/>
    </location>
</feature>
<dbReference type="Proteomes" id="UP001515500">
    <property type="component" value="Chromosome 10"/>
</dbReference>